<sequence>MNSLLAQSHRIFSIALVEFGLIATDSFLTHPASNIALLLATGIGASLPDIDQHNSKVSRKSPINFSMFLRHRGITHSLLGWIIFAVILYFLMNLLIPLKPIQLRPFVLPNIWGSLWLGLVIGYFLHLVEDSFSKQGVQWLAPFYKKKGRPLLYYKVGGPFEKFLAMIAYIAVIIMTIYWVWLMIYPMPRA</sequence>
<dbReference type="InterPro" id="IPR007404">
    <property type="entry name" value="YdjM-like"/>
</dbReference>
<organism evidence="2 3">
    <name type="scientific">Lactobacillus intestinalis DSM 6629</name>
    <dbReference type="NCBI Taxonomy" id="1423761"/>
    <lineage>
        <taxon>Bacteria</taxon>
        <taxon>Bacillati</taxon>
        <taxon>Bacillota</taxon>
        <taxon>Bacilli</taxon>
        <taxon>Lactobacillales</taxon>
        <taxon>Lactobacillaceae</taxon>
        <taxon>Lactobacillus</taxon>
    </lineage>
</organism>
<dbReference type="PANTHER" id="PTHR35531:SF1">
    <property type="entry name" value="INNER MEMBRANE PROTEIN YBCI-RELATED"/>
    <property type="match status" value="1"/>
</dbReference>
<evidence type="ECO:0000313" key="2">
    <source>
        <dbReference type="EMBL" id="KRM32773.1"/>
    </source>
</evidence>
<keyword evidence="1" id="KW-0812">Transmembrane</keyword>
<dbReference type="Proteomes" id="UP000051735">
    <property type="component" value="Unassembled WGS sequence"/>
</dbReference>
<evidence type="ECO:0000256" key="1">
    <source>
        <dbReference type="SAM" id="Phobius"/>
    </source>
</evidence>
<proteinExistence type="predicted"/>
<keyword evidence="3" id="KW-1185">Reference proteome</keyword>
<comment type="caution">
    <text evidence="2">The sequence shown here is derived from an EMBL/GenBank/DDBJ whole genome shotgun (WGS) entry which is preliminary data.</text>
</comment>
<dbReference type="Pfam" id="PF04307">
    <property type="entry name" value="YdjM"/>
    <property type="match status" value="1"/>
</dbReference>
<dbReference type="InterPro" id="IPR016956">
    <property type="entry name" value="YdjM"/>
</dbReference>
<reference evidence="2 3" key="1">
    <citation type="journal article" date="2015" name="Genome Announc.">
        <title>Expanding the biotechnology potential of lactobacilli through comparative genomics of 213 strains and associated genera.</title>
        <authorList>
            <person name="Sun Z."/>
            <person name="Harris H.M."/>
            <person name="McCann A."/>
            <person name="Guo C."/>
            <person name="Argimon S."/>
            <person name="Zhang W."/>
            <person name="Yang X."/>
            <person name="Jeffery I.B."/>
            <person name="Cooney J.C."/>
            <person name="Kagawa T.F."/>
            <person name="Liu W."/>
            <person name="Song Y."/>
            <person name="Salvetti E."/>
            <person name="Wrobel A."/>
            <person name="Rasinkangas P."/>
            <person name="Parkhill J."/>
            <person name="Rea M.C."/>
            <person name="O'Sullivan O."/>
            <person name="Ritari J."/>
            <person name="Douillard F.P."/>
            <person name="Paul Ross R."/>
            <person name="Yang R."/>
            <person name="Briner A.E."/>
            <person name="Felis G.E."/>
            <person name="de Vos W.M."/>
            <person name="Barrangou R."/>
            <person name="Klaenhammer T.R."/>
            <person name="Caufield P.W."/>
            <person name="Cui Y."/>
            <person name="Zhang H."/>
            <person name="O'Toole P.W."/>
        </authorList>
    </citation>
    <scope>NUCLEOTIDE SEQUENCE [LARGE SCALE GENOMIC DNA]</scope>
    <source>
        <strain evidence="2 3">DSM 6629</strain>
    </source>
</reference>
<feature type="transmembrane region" description="Helical" evidence="1">
    <location>
        <begin position="110"/>
        <end position="128"/>
    </location>
</feature>
<evidence type="ECO:0000313" key="3">
    <source>
        <dbReference type="Proteomes" id="UP000051735"/>
    </source>
</evidence>
<feature type="transmembrane region" description="Helical" evidence="1">
    <location>
        <begin position="78"/>
        <end position="98"/>
    </location>
</feature>
<accession>A0ABR5PQL3</accession>
<dbReference type="EMBL" id="AZGN01000044">
    <property type="protein sequence ID" value="KRM32773.1"/>
    <property type="molecule type" value="Genomic_DNA"/>
</dbReference>
<name>A0ABR5PQL3_9LACO</name>
<evidence type="ECO:0008006" key="4">
    <source>
        <dbReference type="Google" id="ProtNLM"/>
    </source>
</evidence>
<protein>
    <recommendedName>
        <fullName evidence="4">Metal-dependent hydrolase</fullName>
    </recommendedName>
</protein>
<dbReference type="PANTHER" id="PTHR35531">
    <property type="entry name" value="INNER MEMBRANE PROTEIN YBCI-RELATED"/>
    <property type="match status" value="1"/>
</dbReference>
<keyword evidence="1" id="KW-0472">Membrane</keyword>
<keyword evidence="1" id="KW-1133">Transmembrane helix</keyword>
<gene>
    <name evidence="2" type="ORF">FC44_GL001578</name>
</gene>
<dbReference type="PIRSF" id="PIRSF030780">
    <property type="entry name" value="Md_memb_hyd_prd"/>
    <property type="match status" value="1"/>
</dbReference>
<feature type="transmembrane region" description="Helical" evidence="1">
    <location>
        <begin position="163"/>
        <end position="184"/>
    </location>
</feature>